<dbReference type="EMBL" id="QWIQ01000228">
    <property type="protein sequence ID" value="RMY98936.1"/>
    <property type="molecule type" value="Genomic_DNA"/>
</dbReference>
<dbReference type="AlphaFoldDB" id="A0A3M7GDS7"/>
<proteinExistence type="predicted"/>
<comment type="caution">
    <text evidence="3">The sequence shown here is derived from an EMBL/GenBank/DDBJ whole genome shotgun (WGS) entry which is preliminary data.</text>
</comment>
<dbReference type="Proteomes" id="UP000281468">
    <property type="component" value="Unassembled WGS sequence"/>
</dbReference>
<evidence type="ECO:0000313" key="4">
    <source>
        <dbReference type="Proteomes" id="UP000281468"/>
    </source>
</evidence>
<dbReference type="InterPro" id="IPR025066">
    <property type="entry name" value="CCDC174-like"/>
</dbReference>
<evidence type="ECO:0000256" key="2">
    <source>
        <dbReference type="SAM" id="MobiDB-lite"/>
    </source>
</evidence>
<dbReference type="PANTHER" id="PTHR15885">
    <property type="entry name" value="COILED-COIL DOMAIN-CONTAINING PROTEIN 174"/>
    <property type="match status" value="1"/>
</dbReference>
<dbReference type="Pfam" id="PF13300">
    <property type="entry name" value="DUF4078"/>
    <property type="match status" value="1"/>
</dbReference>
<feature type="compositionally biased region" description="Gly residues" evidence="2">
    <location>
        <begin position="379"/>
        <end position="390"/>
    </location>
</feature>
<reference evidence="3 4" key="1">
    <citation type="journal article" date="2018" name="BMC Genomics">
        <title>Genomic evidence for intraspecific hybridization in a clonal and extremely halotolerant yeast.</title>
        <authorList>
            <person name="Gostincar C."/>
            <person name="Stajich J.E."/>
            <person name="Zupancic J."/>
            <person name="Zalar P."/>
            <person name="Gunde-Cimerman N."/>
        </authorList>
    </citation>
    <scope>NUCLEOTIDE SEQUENCE [LARGE SCALE GENOMIC DNA]</scope>
    <source>
        <strain evidence="3 4">EXF-171</strain>
    </source>
</reference>
<keyword evidence="1" id="KW-0175">Coiled coil</keyword>
<feature type="region of interest" description="Disordered" evidence="2">
    <location>
        <begin position="57"/>
        <end position="224"/>
    </location>
</feature>
<dbReference type="GO" id="GO:0005634">
    <property type="term" value="C:nucleus"/>
    <property type="evidence" value="ECO:0007669"/>
    <property type="project" value="TreeGrafter"/>
</dbReference>
<evidence type="ECO:0000256" key="1">
    <source>
        <dbReference type="ARBA" id="ARBA00023054"/>
    </source>
</evidence>
<gene>
    <name evidence="3" type="ORF">D0862_07346</name>
</gene>
<protein>
    <submittedName>
        <fullName evidence="3">Uncharacterized protein</fullName>
    </submittedName>
</protein>
<name>A0A3M7GDS7_HORWE</name>
<dbReference type="VEuPathDB" id="FungiDB:BTJ68_08709"/>
<organism evidence="3 4">
    <name type="scientific">Hortaea werneckii</name>
    <name type="common">Black yeast</name>
    <name type="synonym">Cladosporium werneckii</name>
    <dbReference type="NCBI Taxonomy" id="91943"/>
    <lineage>
        <taxon>Eukaryota</taxon>
        <taxon>Fungi</taxon>
        <taxon>Dikarya</taxon>
        <taxon>Ascomycota</taxon>
        <taxon>Pezizomycotina</taxon>
        <taxon>Dothideomycetes</taxon>
        <taxon>Dothideomycetidae</taxon>
        <taxon>Mycosphaerellales</taxon>
        <taxon>Teratosphaeriaceae</taxon>
        <taxon>Hortaea</taxon>
    </lineage>
</organism>
<dbReference type="PANTHER" id="PTHR15885:SF1">
    <property type="entry name" value="COILED-COIL DOMAIN-CONTAINING PROTEIN 174"/>
    <property type="match status" value="1"/>
</dbReference>
<accession>A0A3M7GDS7</accession>
<evidence type="ECO:0000313" key="3">
    <source>
        <dbReference type="EMBL" id="RMY98936.1"/>
    </source>
</evidence>
<feature type="compositionally biased region" description="Basic and acidic residues" evidence="2">
    <location>
        <begin position="105"/>
        <end position="163"/>
    </location>
</feature>
<feature type="compositionally biased region" description="Polar residues" evidence="2">
    <location>
        <begin position="59"/>
        <end position="74"/>
    </location>
</feature>
<feature type="compositionally biased region" description="Low complexity" evidence="2">
    <location>
        <begin position="194"/>
        <end position="205"/>
    </location>
</feature>
<feature type="region of interest" description="Disordered" evidence="2">
    <location>
        <begin position="279"/>
        <end position="413"/>
    </location>
</feature>
<feature type="compositionally biased region" description="Basic and acidic residues" evidence="2">
    <location>
        <begin position="290"/>
        <end position="358"/>
    </location>
</feature>
<feature type="compositionally biased region" description="Basic and acidic residues" evidence="2">
    <location>
        <begin position="394"/>
        <end position="407"/>
    </location>
</feature>
<sequence length="413" mass="46787">MYKPRFWLDSFEIVSLADTTMSSKDASLYGEQKPRKLAGGKEISSSTTLSFTSQLSSLINNSDAKSNPKPTASRSKPKKEDIFSTHNRNTAKRAKRDLEDTPAFEQKHSTRSDALDSNTWERSKRKMEEKARLYAAMKRGDVEDADEKYAVDFGKKWTDRRPDEEDSEQDDEDDLEDQQPEQEEVEYIDEFGRTRTGPPTAAARAETTKRNRASAQHNLDRFTARPSAPATLIHGDTIQHQAFSPDEPHLTHMETLASKRDRSLTPPPETHFDSAREIRTKGTGFFQFSGEKEERGRQMEGLARERAETERVRREKGEVVRERQRRLEERRREIGMRRGKRKAEGFLERLGLELEGRGGDGGGGGVRDEQQRDGEDDAGGGGGGADGSGSGRMEMMDRIQDAVRREKDDEDVK</sequence>
<feature type="compositionally biased region" description="Acidic residues" evidence="2">
    <location>
        <begin position="164"/>
        <end position="189"/>
    </location>
</feature>
<feature type="region of interest" description="Disordered" evidence="2">
    <location>
        <begin position="22"/>
        <end position="45"/>
    </location>
</feature>